<dbReference type="NCBIfam" id="NF010748">
    <property type="entry name" value="PRK14150.1"/>
    <property type="match status" value="1"/>
</dbReference>
<evidence type="ECO:0000256" key="13">
    <source>
        <dbReference type="SAM" id="MobiDB-lite"/>
    </source>
</evidence>
<feature type="region of interest" description="Disordered" evidence="13">
    <location>
        <begin position="1"/>
        <end position="20"/>
    </location>
</feature>
<evidence type="ECO:0000313" key="14">
    <source>
        <dbReference type="EMBL" id="SIN77472.1"/>
    </source>
</evidence>
<dbReference type="AlphaFoldDB" id="A0A1N6E3A2"/>
<dbReference type="PRINTS" id="PR00773">
    <property type="entry name" value="GRPEPROTEIN"/>
</dbReference>
<dbReference type="Gene3D" id="3.90.20.20">
    <property type="match status" value="1"/>
</dbReference>
<evidence type="ECO:0000256" key="12">
    <source>
        <dbReference type="RuleBase" id="RU004478"/>
    </source>
</evidence>
<evidence type="ECO:0000256" key="10">
    <source>
        <dbReference type="HAMAP-Rule" id="MF_01151"/>
    </source>
</evidence>
<dbReference type="RefSeq" id="WP_074200859.1">
    <property type="nucleotide sequence ID" value="NZ_FSRE01000001.1"/>
</dbReference>
<evidence type="ECO:0000256" key="11">
    <source>
        <dbReference type="RuleBase" id="RU000639"/>
    </source>
</evidence>
<protein>
    <recommendedName>
        <fullName evidence="8 10">Protein GrpE</fullName>
    </recommendedName>
    <alternativeName>
        <fullName evidence="9 10">HSP-70 cofactor</fullName>
    </alternativeName>
</protein>
<dbReference type="OrthoDB" id="9789811at2"/>
<comment type="subcellular location">
    <subcellularLocation>
        <location evidence="1 10">Cytoplasm</location>
    </subcellularLocation>
</comment>
<dbReference type="HAMAP" id="MF_01151">
    <property type="entry name" value="GrpE"/>
    <property type="match status" value="1"/>
</dbReference>
<dbReference type="PANTHER" id="PTHR21237">
    <property type="entry name" value="GRPE PROTEIN"/>
    <property type="match status" value="1"/>
</dbReference>
<comment type="function">
    <text evidence="7 10 11">Participates actively in the response to hyperosmotic and heat shock by preventing the aggregation of stress-denatured proteins, in association with DnaK and GrpE. It is the nucleotide exchange factor for DnaK and may function as a thermosensor. Unfolded proteins bind initially to DnaJ; upon interaction with the DnaJ-bound protein, DnaK hydrolyzes its bound ATP, resulting in the formation of a stable complex. GrpE releases ADP from DnaK; ATP binding to DnaK triggers the release of the substrate protein, thus completing the reaction cycle. Several rounds of ATP-dependent interactions between DnaJ, DnaK and GrpE are required for fully efficient folding.</text>
</comment>
<evidence type="ECO:0000313" key="15">
    <source>
        <dbReference type="Proteomes" id="UP000198461"/>
    </source>
</evidence>
<evidence type="ECO:0000256" key="8">
    <source>
        <dbReference type="ARBA" id="ARBA00072274"/>
    </source>
</evidence>
<dbReference type="Pfam" id="PF01025">
    <property type="entry name" value="GrpE"/>
    <property type="match status" value="1"/>
</dbReference>
<evidence type="ECO:0000256" key="9">
    <source>
        <dbReference type="ARBA" id="ARBA00076414"/>
    </source>
</evidence>
<evidence type="ECO:0000256" key="6">
    <source>
        <dbReference type="ARBA" id="ARBA00023186"/>
    </source>
</evidence>
<keyword evidence="5 10" id="KW-0346">Stress response</keyword>
<organism evidence="14 15">
    <name type="scientific">Sulfurivirga caldicuralii</name>
    <dbReference type="NCBI Taxonomy" id="364032"/>
    <lineage>
        <taxon>Bacteria</taxon>
        <taxon>Pseudomonadati</taxon>
        <taxon>Pseudomonadota</taxon>
        <taxon>Gammaproteobacteria</taxon>
        <taxon>Thiotrichales</taxon>
        <taxon>Piscirickettsiaceae</taxon>
        <taxon>Sulfurivirga</taxon>
    </lineage>
</organism>
<evidence type="ECO:0000256" key="1">
    <source>
        <dbReference type="ARBA" id="ARBA00004496"/>
    </source>
</evidence>
<keyword evidence="4 10" id="KW-0963">Cytoplasm</keyword>
<dbReference type="PROSITE" id="PS01071">
    <property type="entry name" value="GRPE"/>
    <property type="match status" value="1"/>
</dbReference>
<dbReference type="PANTHER" id="PTHR21237:SF23">
    <property type="entry name" value="GRPE PROTEIN HOMOLOG, MITOCHONDRIAL"/>
    <property type="match status" value="1"/>
</dbReference>
<evidence type="ECO:0000256" key="7">
    <source>
        <dbReference type="ARBA" id="ARBA00053401"/>
    </source>
</evidence>
<reference evidence="14 15" key="1">
    <citation type="submission" date="2016-11" db="EMBL/GenBank/DDBJ databases">
        <authorList>
            <person name="Jaros S."/>
            <person name="Januszkiewicz K."/>
            <person name="Wedrychowicz H."/>
        </authorList>
    </citation>
    <scope>NUCLEOTIDE SEQUENCE [LARGE SCALE GENOMIC DNA]</scope>
    <source>
        <strain evidence="14 15">DSM 17737</strain>
    </source>
</reference>
<dbReference type="Proteomes" id="UP000198461">
    <property type="component" value="Unassembled WGS sequence"/>
</dbReference>
<dbReference type="InterPro" id="IPR000740">
    <property type="entry name" value="GrpE"/>
</dbReference>
<evidence type="ECO:0000256" key="5">
    <source>
        <dbReference type="ARBA" id="ARBA00023016"/>
    </source>
</evidence>
<keyword evidence="15" id="KW-1185">Reference proteome</keyword>
<dbReference type="InterPro" id="IPR013805">
    <property type="entry name" value="GrpE_CC"/>
</dbReference>
<accession>A0A1N6E3A2</accession>
<sequence length="188" mass="21244">MSEENKNTQQNPEAPSAEEAIQDLEQAEAQVEQDLEKALQEAKQQAADHWEQLLRVKADMENLRRRTRIDVENAHKFALEKFVNALLPVVDSLEMGIQAAHNENATIDSLREGMEMTLKLLLDTMAEFGVERINPEGEAFDPQKHEAMTMVPVADKEPNTVIEVVQKGYSLNDRLVRPARVVVSKEAE</sequence>
<evidence type="ECO:0000256" key="3">
    <source>
        <dbReference type="ARBA" id="ARBA00011738"/>
    </source>
</evidence>
<evidence type="ECO:0000256" key="4">
    <source>
        <dbReference type="ARBA" id="ARBA00022490"/>
    </source>
</evidence>
<dbReference type="GO" id="GO:0005829">
    <property type="term" value="C:cytosol"/>
    <property type="evidence" value="ECO:0007669"/>
    <property type="project" value="TreeGrafter"/>
</dbReference>
<dbReference type="SUPFAM" id="SSF51064">
    <property type="entry name" value="Head domain of nucleotide exchange factor GrpE"/>
    <property type="match status" value="1"/>
</dbReference>
<dbReference type="SUPFAM" id="SSF58014">
    <property type="entry name" value="Coiled-coil domain of nucleotide exchange factor GrpE"/>
    <property type="match status" value="1"/>
</dbReference>
<dbReference type="InterPro" id="IPR009012">
    <property type="entry name" value="GrpE_head"/>
</dbReference>
<dbReference type="NCBIfam" id="NF010738">
    <property type="entry name" value="PRK14140.1"/>
    <property type="match status" value="1"/>
</dbReference>
<gene>
    <name evidence="10" type="primary">grpE</name>
    <name evidence="14" type="ORF">SAMN05443662_0565</name>
</gene>
<proteinExistence type="inferred from homology"/>
<comment type="similarity">
    <text evidence="2 10 12">Belongs to the GrpE family.</text>
</comment>
<dbReference type="GO" id="GO:0000774">
    <property type="term" value="F:adenyl-nucleotide exchange factor activity"/>
    <property type="evidence" value="ECO:0007669"/>
    <property type="project" value="InterPro"/>
</dbReference>
<name>A0A1N6E3A2_9GAMM</name>
<dbReference type="FunFam" id="2.30.22.10:FF:000001">
    <property type="entry name" value="Protein GrpE"/>
    <property type="match status" value="1"/>
</dbReference>
<dbReference type="CDD" id="cd00446">
    <property type="entry name" value="GrpE"/>
    <property type="match status" value="1"/>
</dbReference>
<evidence type="ECO:0000256" key="2">
    <source>
        <dbReference type="ARBA" id="ARBA00009054"/>
    </source>
</evidence>
<dbReference type="NCBIfam" id="NF010737">
    <property type="entry name" value="PRK14139.1"/>
    <property type="match status" value="1"/>
</dbReference>
<comment type="subunit">
    <text evidence="3 10">Homodimer.</text>
</comment>
<dbReference type="GO" id="GO:0042803">
    <property type="term" value="F:protein homodimerization activity"/>
    <property type="evidence" value="ECO:0007669"/>
    <property type="project" value="InterPro"/>
</dbReference>
<dbReference type="Gene3D" id="2.30.22.10">
    <property type="entry name" value="Head domain of nucleotide exchange factor GrpE"/>
    <property type="match status" value="1"/>
</dbReference>
<dbReference type="GO" id="GO:0006457">
    <property type="term" value="P:protein folding"/>
    <property type="evidence" value="ECO:0007669"/>
    <property type="project" value="InterPro"/>
</dbReference>
<dbReference type="GO" id="GO:0051087">
    <property type="term" value="F:protein-folding chaperone binding"/>
    <property type="evidence" value="ECO:0007669"/>
    <property type="project" value="InterPro"/>
</dbReference>
<keyword evidence="6 10" id="KW-0143">Chaperone</keyword>
<dbReference type="STRING" id="364032.SAMN05443662_0565"/>
<dbReference type="GO" id="GO:0051082">
    <property type="term" value="F:unfolded protein binding"/>
    <property type="evidence" value="ECO:0007669"/>
    <property type="project" value="TreeGrafter"/>
</dbReference>
<dbReference type="EMBL" id="FSRE01000001">
    <property type="protein sequence ID" value="SIN77472.1"/>
    <property type="molecule type" value="Genomic_DNA"/>
</dbReference>